<feature type="domain" description="Glycosyltransferase 2-like" evidence="1">
    <location>
        <begin position="6"/>
        <end position="125"/>
    </location>
</feature>
<dbReference type="OrthoDB" id="9802649at2"/>
<keyword evidence="3" id="KW-1185">Reference proteome</keyword>
<dbReference type="PANTHER" id="PTHR22916:SF3">
    <property type="entry name" value="UDP-GLCNAC:BETAGAL BETA-1,3-N-ACETYLGLUCOSAMINYLTRANSFERASE-LIKE PROTEIN 1"/>
    <property type="match status" value="1"/>
</dbReference>
<dbReference type="InterPro" id="IPR029044">
    <property type="entry name" value="Nucleotide-diphossugar_trans"/>
</dbReference>
<dbReference type="PANTHER" id="PTHR22916">
    <property type="entry name" value="GLYCOSYLTRANSFERASE"/>
    <property type="match status" value="1"/>
</dbReference>
<reference evidence="2 3" key="1">
    <citation type="submission" date="2018-12" db="EMBL/GenBank/DDBJ databases">
        <authorList>
            <person name="Yu L."/>
        </authorList>
    </citation>
    <scope>NUCLEOTIDE SEQUENCE [LARGE SCALE GENOMIC DNA]</scope>
    <source>
        <strain evidence="2 3">HAW-EB5</strain>
    </source>
</reference>
<dbReference type="InterPro" id="IPR001173">
    <property type="entry name" value="Glyco_trans_2-like"/>
</dbReference>
<accession>A0A431WB25</accession>
<dbReference type="Pfam" id="PF00535">
    <property type="entry name" value="Glycos_transf_2"/>
    <property type="match status" value="1"/>
</dbReference>
<dbReference type="SUPFAM" id="SSF53448">
    <property type="entry name" value="Nucleotide-diphospho-sugar transferases"/>
    <property type="match status" value="1"/>
</dbReference>
<evidence type="ECO:0000259" key="1">
    <source>
        <dbReference type="Pfam" id="PF00535"/>
    </source>
</evidence>
<dbReference type="AlphaFoldDB" id="A0A431WB25"/>
<dbReference type="RefSeq" id="WP_126505429.1">
    <property type="nucleotide sequence ID" value="NZ_RXNV01000003.1"/>
</dbReference>
<evidence type="ECO:0000313" key="3">
    <source>
        <dbReference type="Proteomes" id="UP000282060"/>
    </source>
</evidence>
<gene>
    <name evidence="2" type="ORF">EKG39_09155</name>
</gene>
<protein>
    <submittedName>
        <fullName evidence="2">Glycosyltransferase family 2 protein</fullName>
    </submittedName>
</protein>
<proteinExistence type="predicted"/>
<comment type="caution">
    <text evidence="2">The sequence shown here is derived from an EMBL/GenBank/DDBJ whole genome shotgun (WGS) entry which is preliminary data.</text>
</comment>
<dbReference type="EMBL" id="RXNV01000003">
    <property type="protein sequence ID" value="RTR32539.1"/>
    <property type="molecule type" value="Genomic_DNA"/>
</dbReference>
<dbReference type="GO" id="GO:0016758">
    <property type="term" value="F:hexosyltransferase activity"/>
    <property type="evidence" value="ECO:0007669"/>
    <property type="project" value="UniProtKB-ARBA"/>
</dbReference>
<name>A0A431WB25_9GAMM</name>
<sequence length="247" mass="28486">MESLVSIIMPSYNSAKTIAQSIDSVLAQKYRNWELLITDDKSSDDTLAIINKYRNKDKRIRLFENEINLGAGGSRNRSIKEAGGKYIAFLDSDDLWLADKLSIQIGYMQKNNVALSYTWYQKFGNHGDGGFVEPRLTVTYQQILYSNIIGCLTAVYDAELLGKRFMPLIRKRQDMGLWLDILKDIDMAKGVPQVLAKYRIDSGMTQNKIKVLKWQWLFYREVAELSVVSSLRYFIVYTVLGFLKYKK</sequence>
<keyword evidence="2" id="KW-0808">Transferase</keyword>
<organism evidence="2 3">
    <name type="scientific">Shewanella atlantica</name>
    <dbReference type="NCBI Taxonomy" id="271099"/>
    <lineage>
        <taxon>Bacteria</taxon>
        <taxon>Pseudomonadati</taxon>
        <taxon>Pseudomonadota</taxon>
        <taxon>Gammaproteobacteria</taxon>
        <taxon>Alteromonadales</taxon>
        <taxon>Shewanellaceae</taxon>
        <taxon>Shewanella</taxon>
    </lineage>
</organism>
<evidence type="ECO:0000313" key="2">
    <source>
        <dbReference type="EMBL" id="RTR32539.1"/>
    </source>
</evidence>
<dbReference type="Proteomes" id="UP000282060">
    <property type="component" value="Unassembled WGS sequence"/>
</dbReference>
<dbReference type="Gene3D" id="3.90.550.10">
    <property type="entry name" value="Spore Coat Polysaccharide Biosynthesis Protein SpsA, Chain A"/>
    <property type="match status" value="1"/>
</dbReference>